<dbReference type="Proteomes" id="UP000236724">
    <property type="component" value="Unassembled WGS sequence"/>
</dbReference>
<evidence type="ECO:0000313" key="2">
    <source>
        <dbReference type="Proteomes" id="UP000236724"/>
    </source>
</evidence>
<organism evidence="1 2">
    <name type="scientific">Candidatus Venteria ishoeyi</name>
    <dbReference type="NCBI Taxonomy" id="1899563"/>
    <lineage>
        <taxon>Bacteria</taxon>
        <taxon>Pseudomonadati</taxon>
        <taxon>Pseudomonadota</taxon>
        <taxon>Gammaproteobacteria</taxon>
        <taxon>Thiotrichales</taxon>
        <taxon>Thiotrichaceae</taxon>
        <taxon>Venteria</taxon>
    </lineage>
</organism>
<dbReference type="AlphaFoldDB" id="A0A1H6FJ21"/>
<gene>
    <name evidence="1" type="ORF">MBHS_04907</name>
</gene>
<accession>A0A1H6FJ21</accession>
<proteinExistence type="predicted"/>
<reference evidence="1 2" key="1">
    <citation type="submission" date="2016-10" db="EMBL/GenBank/DDBJ databases">
        <authorList>
            <person name="de Groot N.N."/>
        </authorList>
    </citation>
    <scope>NUCLEOTIDE SEQUENCE [LARGE SCALE GENOMIC DNA]</scope>
    <source>
        <strain evidence="1">MBHS1</strain>
    </source>
</reference>
<keyword evidence="2" id="KW-1185">Reference proteome</keyword>
<protein>
    <submittedName>
        <fullName evidence="1">Uncharacterized protein</fullName>
    </submittedName>
</protein>
<dbReference type="EMBL" id="FMSV02000557">
    <property type="protein sequence ID" value="SEH09014.1"/>
    <property type="molecule type" value="Genomic_DNA"/>
</dbReference>
<evidence type="ECO:0000313" key="1">
    <source>
        <dbReference type="EMBL" id="SEH09014.1"/>
    </source>
</evidence>
<name>A0A1H6FJ21_9GAMM</name>
<sequence>MDCVKVLNVLRVILSTVTCENPSFHNKIYILNLIGLEDMSGLTTTGDFHATLILSDIFIFFQPHCAGR</sequence>